<dbReference type="EMBL" id="ABFX02000002">
    <property type="protein sequence ID" value="EDS20122.1"/>
    <property type="molecule type" value="Genomic_DNA"/>
</dbReference>
<dbReference type="HOGENOM" id="CLU_1872280_0_0_9"/>
<organism evidence="1 2">
    <name type="scientific">Thomasclavelia ramosa DSM 1402</name>
    <dbReference type="NCBI Taxonomy" id="445974"/>
    <lineage>
        <taxon>Bacteria</taxon>
        <taxon>Bacillati</taxon>
        <taxon>Bacillota</taxon>
        <taxon>Erysipelotrichia</taxon>
        <taxon>Erysipelotrichales</taxon>
        <taxon>Coprobacillaceae</taxon>
        <taxon>Thomasclavelia</taxon>
    </lineage>
</organism>
<evidence type="ECO:0000313" key="1">
    <source>
        <dbReference type="EMBL" id="EDS20122.1"/>
    </source>
</evidence>
<dbReference type="Proteomes" id="UP000005798">
    <property type="component" value="Unassembled WGS sequence"/>
</dbReference>
<dbReference type="InterPro" id="IPR036812">
    <property type="entry name" value="NAD(P)_OxRdtase_dom_sf"/>
</dbReference>
<dbReference type="AlphaFoldDB" id="B0N0N3"/>
<sequence length="136" mass="15895">MKTIPLSNSVKILFDVFQITNQDKCKTSVLNALKNDHYISEGKNDIFYNKTSQSLRNHYNKLSAQIILKWLNQNKTIAILKSAYFERTQENYAIQNFNLSLGEMTQIEQVNTHINLILDMQSVAEVERLHHIHFIQ</sequence>
<dbReference type="RefSeq" id="WP_003534716.1">
    <property type="nucleotide sequence ID" value="NZ_CP036346.1"/>
</dbReference>
<reference evidence="1" key="2">
    <citation type="submission" date="2014-06" db="EMBL/GenBank/DDBJ databases">
        <title>Draft genome sequence of Clostridium ramosum(DSM 1402).</title>
        <authorList>
            <person name="Sudarsanam P."/>
            <person name="Ley R."/>
            <person name="Guruge J."/>
            <person name="Turnbaugh P.J."/>
            <person name="Mahowald M."/>
            <person name="Liep D."/>
            <person name="Gordon J."/>
        </authorList>
    </citation>
    <scope>NUCLEOTIDE SEQUENCE</scope>
    <source>
        <strain evidence="1">DSM 1402</strain>
    </source>
</reference>
<protein>
    <submittedName>
        <fullName evidence="1">Uncharacterized protein</fullName>
    </submittedName>
</protein>
<dbReference type="eggNOG" id="COG0656">
    <property type="taxonomic scope" value="Bacteria"/>
</dbReference>
<name>B0N0N3_9FIRM</name>
<gene>
    <name evidence="1" type="ORF">CLORAM_00215</name>
</gene>
<reference evidence="1" key="1">
    <citation type="submission" date="2007-11" db="EMBL/GenBank/DDBJ databases">
        <authorList>
            <person name="Fulton L."/>
            <person name="Clifton S."/>
            <person name="Fulton B."/>
            <person name="Xu J."/>
            <person name="Minx P."/>
            <person name="Pepin K.H."/>
            <person name="Johnson M."/>
            <person name="Thiruvilangam P."/>
            <person name="Bhonagiri V."/>
            <person name="Nash W.E."/>
            <person name="Mardis E.R."/>
            <person name="Wilson R.K."/>
        </authorList>
    </citation>
    <scope>NUCLEOTIDE SEQUENCE [LARGE SCALE GENOMIC DNA]</scope>
    <source>
        <strain evidence="1">DSM 1402</strain>
    </source>
</reference>
<proteinExistence type="predicted"/>
<keyword evidence="2" id="KW-1185">Reference proteome</keyword>
<dbReference type="Gene3D" id="3.20.20.100">
    <property type="entry name" value="NADP-dependent oxidoreductase domain"/>
    <property type="match status" value="1"/>
</dbReference>
<dbReference type="SUPFAM" id="SSF51430">
    <property type="entry name" value="NAD(P)-linked oxidoreductase"/>
    <property type="match status" value="1"/>
</dbReference>
<evidence type="ECO:0000313" key="2">
    <source>
        <dbReference type="Proteomes" id="UP000005798"/>
    </source>
</evidence>
<comment type="caution">
    <text evidence="1">The sequence shown here is derived from an EMBL/GenBank/DDBJ whole genome shotgun (WGS) entry which is preliminary data.</text>
</comment>
<accession>B0N0N3</accession>